<dbReference type="GO" id="GO:0005886">
    <property type="term" value="C:plasma membrane"/>
    <property type="evidence" value="ECO:0007669"/>
    <property type="project" value="UniProtKB-SubCell"/>
</dbReference>
<keyword evidence="8" id="KW-0325">Glycoprotein</keyword>
<sequence length="480" mass="53081">MEAERGDRDLLEDASGVVSAVLAEVVQPTTSVILLTDGTSSASAIAKVLRRVAAPYGVGVFQAVPENGIGNSTRDRFSEVIRQARKERLMSWNVCVVLVSEDPAFLTTFADVALRGRLLVWATKLLLVTSVALQELRAFLGSRWVFSMMNAVVMVLQMEGLLQKWDMYSHLPYSPAGPQLVSVATWTPAEGLRIKSGHGLFPEKFWNFYGATVNVTALPFPPYWSVLEEPSASSPGRYSGTDFLLLEATAEALNFTFRVVPTETWTEVADRVVERVAFLSPIFHNVLPARLERYEFSFVYEFGSLDFSRAKPDLQPQWQSLYYPLSHAVWLGVLATVVVILRAMRSRDATGHAPPTSPLTLGKALQEVFGLFLGQNLSRVFYSSVRARVLVGAWLVFSLVVGTAYRGNLTASLTLPVYPSRPETLAQLVLVADRITMPSYGAEFKSFFGKSDSPVFKRLSELMHIVSSVEEGQRQAILAK</sequence>
<organism evidence="10 11">
    <name type="scientific">Penaeus vannamei</name>
    <name type="common">Whiteleg shrimp</name>
    <name type="synonym">Litopenaeus vannamei</name>
    <dbReference type="NCBI Taxonomy" id="6689"/>
    <lineage>
        <taxon>Eukaryota</taxon>
        <taxon>Metazoa</taxon>
        <taxon>Ecdysozoa</taxon>
        <taxon>Arthropoda</taxon>
        <taxon>Crustacea</taxon>
        <taxon>Multicrustacea</taxon>
        <taxon>Malacostraca</taxon>
        <taxon>Eumalacostraca</taxon>
        <taxon>Eucarida</taxon>
        <taxon>Decapoda</taxon>
        <taxon>Dendrobranchiata</taxon>
        <taxon>Penaeoidea</taxon>
        <taxon>Penaeidae</taxon>
        <taxon>Penaeus</taxon>
    </lineage>
</organism>
<evidence type="ECO:0000256" key="8">
    <source>
        <dbReference type="ARBA" id="ARBA00023180"/>
    </source>
</evidence>
<dbReference type="GO" id="GO:0050906">
    <property type="term" value="P:detection of stimulus involved in sensory perception"/>
    <property type="evidence" value="ECO:0007669"/>
    <property type="project" value="UniProtKB-ARBA"/>
</dbReference>
<evidence type="ECO:0000256" key="4">
    <source>
        <dbReference type="ARBA" id="ARBA00022692"/>
    </source>
</evidence>
<keyword evidence="4" id="KW-0812">Transmembrane</keyword>
<dbReference type="PANTHER" id="PTHR42643">
    <property type="entry name" value="IONOTROPIC RECEPTOR 20A-RELATED"/>
    <property type="match status" value="1"/>
</dbReference>
<dbReference type="EMBL" id="QCYY01002156">
    <property type="protein sequence ID" value="ROT72444.1"/>
    <property type="molecule type" value="Genomic_DNA"/>
</dbReference>
<evidence type="ECO:0000256" key="2">
    <source>
        <dbReference type="ARBA" id="ARBA00008685"/>
    </source>
</evidence>
<dbReference type="SUPFAM" id="SSF53850">
    <property type="entry name" value="Periplasmic binding protein-like II"/>
    <property type="match status" value="1"/>
</dbReference>
<dbReference type="InterPro" id="IPR052192">
    <property type="entry name" value="Insect_Ionotropic_Sensory_Rcpt"/>
</dbReference>
<dbReference type="GO" id="GO:0015276">
    <property type="term" value="F:ligand-gated monoatomic ion channel activity"/>
    <property type="evidence" value="ECO:0007669"/>
    <property type="project" value="InterPro"/>
</dbReference>
<evidence type="ECO:0000259" key="9">
    <source>
        <dbReference type="Pfam" id="PF00060"/>
    </source>
</evidence>
<dbReference type="Proteomes" id="UP000283509">
    <property type="component" value="Unassembled WGS sequence"/>
</dbReference>
<reference evidence="10 11" key="2">
    <citation type="submission" date="2019-01" db="EMBL/GenBank/DDBJ databases">
        <title>The decoding of complex shrimp genome reveals the adaptation for benthos swimmer, frequently molting mechanism and breeding impact on genome.</title>
        <authorList>
            <person name="Sun Y."/>
            <person name="Gao Y."/>
            <person name="Yu Y."/>
        </authorList>
    </citation>
    <scope>NUCLEOTIDE SEQUENCE [LARGE SCALE GENOMIC DNA]</scope>
    <source>
        <tissue evidence="10">Muscle</tissue>
    </source>
</reference>
<comment type="similarity">
    <text evidence="2">Belongs to the glutamate-gated ion channel (TC 1.A.10.1) family.</text>
</comment>
<keyword evidence="5" id="KW-1133">Transmembrane helix</keyword>
<evidence type="ECO:0000313" key="11">
    <source>
        <dbReference type="Proteomes" id="UP000283509"/>
    </source>
</evidence>
<comment type="caution">
    <text evidence="10">The sequence shown here is derived from an EMBL/GenBank/DDBJ whole genome shotgun (WGS) entry which is preliminary data.</text>
</comment>
<reference evidence="10 11" key="1">
    <citation type="submission" date="2018-04" db="EMBL/GenBank/DDBJ databases">
        <authorList>
            <person name="Zhang X."/>
            <person name="Yuan J."/>
            <person name="Li F."/>
            <person name="Xiang J."/>
        </authorList>
    </citation>
    <scope>NUCLEOTIDE SEQUENCE [LARGE SCALE GENOMIC DNA]</scope>
    <source>
        <tissue evidence="10">Muscle</tissue>
    </source>
</reference>
<evidence type="ECO:0000256" key="6">
    <source>
        <dbReference type="ARBA" id="ARBA00023136"/>
    </source>
</evidence>
<dbReference type="AlphaFoldDB" id="A0A3R7PNT4"/>
<dbReference type="OrthoDB" id="6353409at2759"/>
<evidence type="ECO:0000256" key="5">
    <source>
        <dbReference type="ARBA" id="ARBA00022989"/>
    </source>
</evidence>
<dbReference type="Pfam" id="PF00060">
    <property type="entry name" value="Lig_chan"/>
    <property type="match status" value="1"/>
</dbReference>
<dbReference type="Gene3D" id="1.10.287.70">
    <property type="match status" value="1"/>
</dbReference>
<proteinExistence type="inferred from homology"/>
<comment type="subcellular location">
    <subcellularLocation>
        <location evidence="1">Cell membrane</location>
        <topology evidence="1">Multi-pass membrane protein</topology>
    </subcellularLocation>
</comment>
<keyword evidence="6" id="KW-0472">Membrane</keyword>
<accession>A0A3R7PNT4</accession>
<name>A0A3R7PNT4_PENVA</name>
<keyword evidence="11" id="KW-1185">Reference proteome</keyword>
<dbReference type="PANTHER" id="PTHR42643:SF24">
    <property type="entry name" value="IONOTROPIC RECEPTOR 60A"/>
    <property type="match status" value="1"/>
</dbReference>
<dbReference type="InterPro" id="IPR001320">
    <property type="entry name" value="Iontro_rcpt_C"/>
</dbReference>
<keyword evidence="3" id="KW-1003">Cell membrane</keyword>
<evidence type="ECO:0000256" key="3">
    <source>
        <dbReference type="ARBA" id="ARBA00022475"/>
    </source>
</evidence>
<evidence type="ECO:0000313" key="10">
    <source>
        <dbReference type="EMBL" id="ROT72444.1"/>
    </source>
</evidence>
<gene>
    <name evidence="10" type="ORF">C7M84_009171</name>
</gene>
<evidence type="ECO:0000256" key="1">
    <source>
        <dbReference type="ARBA" id="ARBA00004651"/>
    </source>
</evidence>
<protein>
    <submittedName>
        <fullName evidence="10">Variant Ionotropic Glutamate Receptor</fullName>
    </submittedName>
</protein>
<evidence type="ECO:0000256" key="7">
    <source>
        <dbReference type="ARBA" id="ARBA00023170"/>
    </source>
</evidence>
<feature type="domain" description="Ionotropic glutamate receptor C-terminal" evidence="9">
    <location>
        <begin position="332"/>
        <end position="428"/>
    </location>
</feature>
<keyword evidence="7 10" id="KW-0675">Receptor</keyword>